<gene>
    <name evidence="3" type="ORF">ElP_44970</name>
</gene>
<evidence type="ECO:0000256" key="2">
    <source>
        <dbReference type="SAM" id="MobiDB-lite"/>
    </source>
</evidence>
<dbReference type="Pfam" id="PF13181">
    <property type="entry name" value="TPR_8"/>
    <property type="match status" value="2"/>
</dbReference>
<proteinExistence type="predicted"/>
<evidence type="ECO:0000313" key="4">
    <source>
        <dbReference type="Proteomes" id="UP000317835"/>
    </source>
</evidence>
<dbReference type="Gene3D" id="1.25.40.10">
    <property type="entry name" value="Tetratricopeptide repeat domain"/>
    <property type="match status" value="3"/>
</dbReference>
<protein>
    <submittedName>
        <fullName evidence="3">Photosystem I assembly protein Ycf3</fullName>
    </submittedName>
</protein>
<feature type="repeat" description="TPR" evidence="1">
    <location>
        <begin position="180"/>
        <end position="213"/>
    </location>
</feature>
<feature type="region of interest" description="Disordered" evidence="2">
    <location>
        <begin position="1"/>
        <end position="33"/>
    </location>
</feature>
<feature type="repeat" description="TPR" evidence="1">
    <location>
        <begin position="146"/>
        <end position="179"/>
    </location>
</feature>
<feature type="repeat" description="TPR" evidence="1">
    <location>
        <begin position="244"/>
        <end position="277"/>
    </location>
</feature>
<feature type="repeat" description="TPR" evidence="1">
    <location>
        <begin position="106"/>
        <end position="139"/>
    </location>
</feature>
<dbReference type="PROSITE" id="PS50005">
    <property type="entry name" value="TPR"/>
    <property type="match status" value="4"/>
</dbReference>
<dbReference type="OrthoDB" id="215821at2"/>
<dbReference type="AlphaFoldDB" id="A0A518H6R7"/>
<dbReference type="PANTHER" id="PTHR12558">
    <property type="entry name" value="CELL DIVISION CYCLE 16,23,27"/>
    <property type="match status" value="1"/>
</dbReference>
<name>A0A518H6R7_9BACT</name>
<dbReference type="EMBL" id="CP036426">
    <property type="protein sequence ID" value="QDV36569.1"/>
    <property type="molecule type" value="Genomic_DNA"/>
</dbReference>
<dbReference type="KEGG" id="tpla:ElP_44970"/>
<evidence type="ECO:0000313" key="3">
    <source>
        <dbReference type="EMBL" id="QDV36569.1"/>
    </source>
</evidence>
<dbReference type="SMART" id="SM00028">
    <property type="entry name" value="TPR"/>
    <property type="match status" value="5"/>
</dbReference>
<dbReference type="InterPro" id="IPR011990">
    <property type="entry name" value="TPR-like_helical_dom_sf"/>
</dbReference>
<evidence type="ECO:0000256" key="1">
    <source>
        <dbReference type="PROSITE-ProRule" id="PRU00339"/>
    </source>
</evidence>
<dbReference type="InterPro" id="IPR019734">
    <property type="entry name" value="TPR_rpt"/>
</dbReference>
<sequence>MDRADPPSSPDAGRHRIEGARGPGPIGRAPRPGRRSTLLAVALLPLAGAFGCRSMPRVGPEAPEPIMPSVQETSASSPMPFGSPPVSSTQPTDPEPLPELTADRSVNLYLDLGRVFESKGQLEAAQAEYARAVEAIDRKVDRPTRALAHRRLASVLDRQGKFGDSEAHYQAAVELAPRDARIWNNYGYSAYLRGDWEQAIARLRKAEKLDPGDPRTLTNLGLALAASGAQDEALDAFTRANGPAAAQANLAYILAATGRDEQARDRYEQALLLNPKDQRSRAAIDRLDAGPDGAEALAAGPSPVDPAVVPASFEATPP</sequence>
<dbReference type="Proteomes" id="UP000317835">
    <property type="component" value="Chromosome"/>
</dbReference>
<feature type="region of interest" description="Disordered" evidence="2">
    <location>
        <begin position="287"/>
        <end position="318"/>
    </location>
</feature>
<keyword evidence="1" id="KW-0802">TPR repeat</keyword>
<dbReference type="PANTHER" id="PTHR12558:SF13">
    <property type="entry name" value="CELL DIVISION CYCLE PROTEIN 27 HOMOLOG"/>
    <property type="match status" value="1"/>
</dbReference>
<keyword evidence="4" id="KW-1185">Reference proteome</keyword>
<feature type="compositionally biased region" description="Low complexity" evidence="2">
    <location>
        <begin position="298"/>
        <end position="311"/>
    </location>
</feature>
<accession>A0A518H6R7</accession>
<dbReference type="Pfam" id="PF13432">
    <property type="entry name" value="TPR_16"/>
    <property type="match status" value="1"/>
</dbReference>
<feature type="region of interest" description="Disordered" evidence="2">
    <location>
        <begin position="60"/>
        <end position="97"/>
    </location>
</feature>
<dbReference type="RefSeq" id="WP_145273044.1">
    <property type="nucleotide sequence ID" value="NZ_CP036426.1"/>
</dbReference>
<dbReference type="SUPFAM" id="SSF48452">
    <property type="entry name" value="TPR-like"/>
    <property type="match status" value="1"/>
</dbReference>
<organism evidence="3 4">
    <name type="scientific">Tautonia plasticadhaerens</name>
    <dbReference type="NCBI Taxonomy" id="2527974"/>
    <lineage>
        <taxon>Bacteria</taxon>
        <taxon>Pseudomonadati</taxon>
        <taxon>Planctomycetota</taxon>
        <taxon>Planctomycetia</taxon>
        <taxon>Isosphaerales</taxon>
        <taxon>Isosphaeraceae</taxon>
        <taxon>Tautonia</taxon>
    </lineage>
</organism>
<reference evidence="3 4" key="1">
    <citation type="submission" date="2019-02" db="EMBL/GenBank/DDBJ databases">
        <title>Deep-cultivation of Planctomycetes and their phenomic and genomic characterization uncovers novel biology.</title>
        <authorList>
            <person name="Wiegand S."/>
            <person name="Jogler M."/>
            <person name="Boedeker C."/>
            <person name="Pinto D."/>
            <person name="Vollmers J."/>
            <person name="Rivas-Marin E."/>
            <person name="Kohn T."/>
            <person name="Peeters S.H."/>
            <person name="Heuer A."/>
            <person name="Rast P."/>
            <person name="Oberbeckmann S."/>
            <person name="Bunk B."/>
            <person name="Jeske O."/>
            <person name="Meyerdierks A."/>
            <person name="Storesund J.E."/>
            <person name="Kallscheuer N."/>
            <person name="Luecker S."/>
            <person name="Lage O.M."/>
            <person name="Pohl T."/>
            <person name="Merkel B.J."/>
            <person name="Hornburger P."/>
            <person name="Mueller R.-W."/>
            <person name="Bruemmer F."/>
            <person name="Labrenz M."/>
            <person name="Spormann A.M."/>
            <person name="Op den Camp H."/>
            <person name="Overmann J."/>
            <person name="Amann R."/>
            <person name="Jetten M.S.M."/>
            <person name="Mascher T."/>
            <person name="Medema M.H."/>
            <person name="Devos D.P."/>
            <person name="Kaster A.-K."/>
            <person name="Ovreas L."/>
            <person name="Rohde M."/>
            <person name="Galperin M.Y."/>
            <person name="Jogler C."/>
        </authorList>
    </citation>
    <scope>NUCLEOTIDE SEQUENCE [LARGE SCALE GENOMIC DNA]</scope>
    <source>
        <strain evidence="3 4">ElP</strain>
    </source>
</reference>